<accession>A0AA37RS31</accession>
<dbReference type="GO" id="GO:0016829">
    <property type="term" value="F:lyase activity"/>
    <property type="evidence" value="ECO:0007669"/>
    <property type="project" value="UniProtKB-KW"/>
</dbReference>
<dbReference type="HAMAP" id="MF_01460">
    <property type="entry name" value="Chrphore_lyase_CpxT"/>
    <property type="match status" value="1"/>
</dbReference>
<keyword evidence="5" id="KW-1185">Reference proteome</keyword>
<dbReference type="Gene3D" id="2.40.128.590">
    <property type="entry name" value="CpcT/CpeT domain"/>
    <property type="match status" value="1"/>
</dbReference>
<comment type="similarity">
    <text evidence="1">Belongs to the CpcT/CpeT biliprotein lyase family.</text>
</comment>
<organism evidence="4 5">
    <name type="scientific">Paraferrimonas sedimenticola</name>
    <dbReference type="NCBI Taxonomy" id="375674"/>
    <lineage>
        <taxon>Bacteria</taxon>
        <taxon>Pseudomonadati</taxon>
        <taxon>Pseudomonadota</taxon>
        <taxon>Gammaproteobacteria</taxon>
        <taxon>Alteromonadales</taxon>
        <taxon>Ferrimonadaceae</taxon>
        <taxon>Paraferrimonas</taxon>
    </lineage>
</organism>
<evidence type="ECO:0000313" key="4">
    <source>
        <dbReference type="EMBL" id="GLP95360.1"/>
    </source>
</evidence>
<dbReference type="Proteomes" id="UP001161422">
    <property type="component" value="Unassembled WGS sequence"/>
</dbReference>
<dbReference type="CDD" id="cd16338">
    <property type="entry name" value="CpcT"/>
    <property type="match status" value="1"/>
</dbReference>
<name>A0AA37RS31_9GAMM</name>
<proteinExistence type="inferred from homology"/>
<keyword evidence="2 4" id="KW-0456">Lyase</keyword>
<comment type="caution">
    <text evidence="4">The sequence shown here is derived from an EMBL/GenBank/DDBJ whole genome shotgun (WGS) entry which is preliminary data.</text>
</comment>
<feature type="signal peptide" evidence="3">
    <location>
        <begin position="1"/>
        <end position="20"/>
    </location>
</feature>
<keyword evidence="3" id="KW-0732">Signal</keyword>
<dbReference type="AlphaFoldDB" id="A0AA37RS31"/>
<dbReference type="PANTHER" id="PTHR35137">
    <property type="entry name" value="CHROMOPHORE LYASE CRL, CHLOROPLASTIC"/>
    <property type="match status" value="1"/>
</dbReference>
<dbReference type="RefSeq" id="WP_095506680.1">
    <property type="nucleotide sequence ID" value="NZ_BSNC01000002.1"/>
</dbReference>
<dbReference type="InterPro" id="IPR038672">
    <property type="entry name" value="CpcT/CpeT_sf"/>
</dbReference>
<dbReference type="EMBL" id="BSNC01000002">
    <property type="protein sequence ID" value="GLP95360.1"/>
    <property type="molecule type" value="Genomic_DNA"/>
</dbReference>
<protein>
    <submittedName>
        <fullName evidence="4">Chromophore lyase CpcT/CpeT 2</fullName>
    </submittedName>
</protein>
<feature type="chain" id="PRO_5041393706" evidence="3">
    <location>
        <begin position="21"/>
        <end position="209"/>
    </location>
</feature>
<reference evidence="4" key="2">
    <citation type="submission" date="2023-01" db="EMBL/GenBank/DDBJ databases">
        <title>Draft genome sequence of Paraferrimonas sedimenticola strain NBRC 101628.</title>
        <authorList>
            <person name="Sun Q."/>
            <person name="Mori K."/>
        </authorList>
    </citation>
    <scope>NUCLEOTIDE SEQUENCE</scope>
    <source>
        <strain evidence="4">NBRC 101628</strain>
    </source>
</reference>
<evidence type="ECO:0000256" key="1">
    <source>
        <dbReference type="ARBA" id="ARBA00008206"/>
    </source>
</evidence>
<dbReference type="PANTHER" id="PTHR35137:SF1">
    <property type="entry name" value="CHROMOPHORE LYASE CRL, CHLOROPLASTIC"/>
    <property type="match status" value="1"/>
</dbReference>
<evidence type="ECO:0000256" key="3">
    <source>
        <dbReference type="SAM" id="SignalP"/>
    </source>
</evidence>
<dbReference type="Pfam" id="PF06206">
    <property type="entry name" value="CpeT"/>
    <property type="match status" value="1"/>
</dbReference>
<gene>
    <name evidence="4" type="primary">cpcT2</name>
    <name evidence="4" type="ORF">GCM10007895_06660</name>
</gene>
<reference evidence="4" key="1">
    <citation type="journal article" date="2014" name="Int. J. Syst. Evol. Microbiol.">
        <title>Complete genome sequence of Corynebacterium casei LMG S-19264T (=DSM 44701T), isolated from a smear-ripened cheese.</title>
        <authorList>
            <consortium name="US DOE Joint Genome Institute (JGI-PGF)"/>
            <person name="Walter F."/>
            <person name="Albersmeier A."/>
            <person name="Kalinowski J."/>
            <person name="Ruckert C."/>
        </authorList>
    </citation>
    <scope>NUCLEOTIDE SEQUENCE</scope>
    <source>
        <strain evidence="4">NBRC 101628</strain>
    </source>
</reference>
<dbReference type="InterPro" id="IPR010404">
    <property type="entry name" value="CpcT/CpeT"/>
</dbReference>
<sequence length="209" mass="23861">MKYCLALLALFVSLSTSAHSVSKDRLKTLAHWMEGHFTSEAQAQQDQDFFNIHLNMKTVWPSEKDYWLYVEQAAASSLERPYRQRVYRLERLSDNQFVSHVYTLDDPLKYAGDHQKLLPLAKLKSTDVVLKPGCEVYLTWNEATQAFEGGTKGKNCFSKLRGAAYAVSEVTVTEKGIVSWDRGYNEADEQVWGAVKAGYVFDRLQTHSH</sequence>
<evidence type="ECO:0000256" key="2">
    <source>
        <dbReference type="ARBA" id="ARBA00023239"/>
    </source>
</evidence>
<evidence type="ECO:0000313" key="5">
    <source>
        <dbReference type="Proteomes" id="UP001161422"/>
    </source>
</evidence>